<organism evidence="3 4">
    <name type="scientific">Paralvinella palmiformis</name>
    <dbReference type="NCBI Taxonomy" id="53620"/>
    <lineage>
        <taxon>Eukaryota</taxon>
        <taxon>Metazoa</taxon>
        <taxon>Spiralia</taxon>
        <taxon>Lophotrochozoa</taxon>
        <taxon>Annelida</taxon>
        <taxon>Polychaeta</taxon>
        <taxon>Sedentaria</taxon>
        <taxon>Canalipalpata</taxon>
        <taxon>Terebellida</taxon>
        <taxon>Terebelliformia</taxon>
        <taxon>Alvinellidae</taxon>
        <taxon>Paralvinella</taxon>
    </lineage>
</organism>
<dbReference type="InterPro" id="IPR025714">
    <property type="entry name" value="Methyltranfer_dom"/>
</dbReference>
<comment type="caution">
    <text evidence="3">The sequence shown here is derived from an EMBL/GenBank/DDBJ whole genome shotgun (WGS) entry which is preliminary data.</text>
</comment>
<dbReference type="Pfam" id="PF13679">
    <property type="entry name" value="Methyltransf_32"/>
    <property type="match status" value="1"/>
</dbReference>
<evidence type="ECO:0000313" key="3">
    <source>
        <dbReference type="EMBL" id="KAK2154783.1"/>
    </source>
</evidence>
<dbReference type="EMBL" id="JAODUP010000257">
    <property type="protein sequence ID" value="KAK2154783.1"/>
    <property type="molecule type" value="Genomic_DNA"/>
</dbReference>
<reference evidence="3" key="1">
    <citation type="journal article" date="2023" name="Mol. Biol. Evol.">
        <title>Third-Generation Sequencing Reveals the Adaptive Role of the Epigenome in Three Deep-Sea Polychaetes.</title>
        <authorList>
            <person name="Perez M."/>
            <person name="Aroh O."/>
            <person name="Sun Y."/>
            <person name="Lan Y."/>
            <person name="Juniper S.K."/>
            <person name="Young C.R."/>
            <person name="Angers B."/>
            <person name="Qian P.Y."/>
        </authorList>
    </citation>
    <scope>NUCLEOTIDE SEQUENCE</scope>
    <source>
        <strain evidence="3">P08H-3</strain>
    </source>
</reference>
<feature type="domain" description="Methyltransferase" evidence="2">
    <location>
        <begin position="163"/>
        <end position="404"/>
    </location>
</feature>
<dbReference type="PANTHER" id="PTHR12496:SF9">
    <property type="entry name" value="METHYLTRANSFERASE-LIKE PROTEIN 25-RELATED"/>
    <property type="match status" value="1"/>
</dbReference>
<feature type="compositionally biased region" description="Basic and acidic residues" evidence="1">
    <location>
        <begin position="298"/>
        <end position="310"/>
    </location>
</feature>
<keyword evidence="4" id="KW-1185">Reference proteome</keyword>
<dbReference type="Proteomes" id="UP001208570">
    <property type="component" value="Unassembled WGS sequence"/>
</dbReference>
<name>A0AAD9JLQ3_9ANNE</name>
<dbReference type="PANTHER" id="PTHR12496">
    <property type="entry name" value="CGI-41 METHYLTRANSFERASE"/>
    <property type="match status" value="1"/>
</dbReference>
<dbReference type="InterPro" id="IPR052220">
    <property type="entry name" value="METTL25"/>
</dbReference>
<evidence type="ECO:0000259" key="2">
    <source>
        <dbReference type="Pfam" id="PF13679"/>
    </source>
</evidence>
<feature type="region of interest" description="Disordered" evidence="1">
    <location>
        <begin position="278"/>
        <end position="314"/>
    </location>
</feature>
<gene>
    <name evidence="3" type="ORF">LSH36_257g01032</name>
</gene>
<proteinExistence type="predicted"/>
<protein>
    <recommendedName>
        <fullName evidence="2">Methyltransferase domain-containing protein</fullName>
    </recommendedName>
</protein>
<dbReference type="AlphaFoldDB" id="A0AAD9JLQ3"/>
<evidence type="ECO:0000313" key="4">
    <source>
        <dbReference type="Proteomes" id="UP001208570"/>
    </source>
</evidence>
<evidence type="ECO:0000256" key="1">
    <source>
        <dbReference type="SAM" id="MobiDB-lite"/>
    </source>
</evidence>
<sequence length="594" mass="67176">MQDKEAKLFFIQKQLRGVSHFLKPYLPIANAHMTDFIVRDWWNKLIPARVREDLLALSETDLTVLPSGKLYLSEKYSESDIINLQDQQECLVVCGCRKNVLLGEIPAWDESVMPIWKHETLKDFIVACQQNQLVNMSVLNDVAMLLKNYGDYEFTVKEFMCLKKQHEVNLMTRICAAIAEQDNIKMIVDIGSGKGYLGSQLTLQFGLSVFRKKQSADDQSVAAPCKTVEDNLRGRFVAVTQYVNRYTDIEHLLRRHFAGSNTNSSCLSKLESKATDNAEHNSDTFVHCPSKHQQASDSSDKATDEPECTLRNEQNSSVTCPKHIAIESIKPACHPEMNLPEEVDGQTESIQENGFVMEAAPLNYMIVGLHACGDLTPNTLRLFVEQPNAGILCNVGCCYHHLSETFIRSPYEKDELDSTEKGFPLSEFLYCRGCQLGRNARMLASQAPDRMADIGKTSNRSLYWRALLQVILHDITGEIRDDWRVGKIAPKCGDFNEYVEKAFIKLGFENKLATTDVGNYERQYASYQNYIKCFVHLKAALAPCIEALILLDRACFLLEQDAVRDVHLVQAFNPVISPRCYAIIATKSTHSKRS</sequence>
<accession>A0AAD9JLQ3</accession>